<reference evidence="6 7" key="1">
    <citation type="submission" date="2020-12" db="EMBL/GenBank/DDBJ databases">
        <title>Sphingomonas sp.</title>
        <authorList>
            <person name="Kim M.K."/>
        </authorList>
    </citation>
    <scope>NUCLEOTIDE SEQUENCE [LARGE SCALE GENOMIC DNA]</scope>
    <source>
        <strain evidence="6 7">BT552</strain>
    </source>
</reference>
<gene>
    <name evidence="6" type="ORF">ILT43_12620</name>
</gene>
<dbReference type="SUPFAM" id="SSF51735">
    <property type="entry name" value="NAD(P)-binding Rossmann-fold domains"/>
    <property type="match status" value="1"/>
</dbReference>
<evidence type="ECO:0000256" key="2">
    <source>
        <dbReference type="ARBA" id="ARBA00022833"/>
    </source>
</evidence>
<evidence type="ECO:0000313" key="7">
    <source>
        <dbReference type="Proteomes" id="UP000763641"/>
    </source>
</evidence>
<dbReference type="Pfam" id="PF08240">
    <property type="entry name" value="ADH_N"/>
    <property type="match status" value="1"/>
</dbReference>
<sequence length="350" mass="37630">MKAALKTDDGRFTIEDVEEPVLPAADWVKARVRMAGICGTDLRHWKKPDEHLACCIMGHELAGEVVEVGADVTNVAVGDRVLIESVLGCGHCEWCRVRQYNRCPGLYATRRASVSRAYAEYVVGPAHKFYRLPDAIGFDDASLLDTYAVCLHAHHLSGLTVNAKVAIVGAGPIGLGQAMLAKAGGADVLIVDTVDHSLAVARELGADHAVDSSSADPVAAVIAMTGGRGADIVFECVGGEEMPTTLPLATKLVRRGGKVVIVGGFEDGETRIPLEWQRIQMSEITLIPSASFAFHDIYPEQAEVLELVARGKLQTQKLITHRFPLDRINEAFDIAQDKARTGAIFVGLTI</sequence>
<dbReference type="Proteomes" id="UP000763641">
    <property type="component" value="Unassembled WGS sequence"/>
</dbReference>
<evidence type="ECO:0000313" key="6">
    <source>
        <dbReference type="EMBL" id="MBM6577218.1"/>
    </source>
</evidence>
<dbReference type="PANTHER" id="PTHR43401">
    <property type="entry name" value="L-THREONINE 3-DEHYDROGENASE"/>
    <property type="match status" value="1"/>
</dbReference>
<dbReference type="Gene3D" id="3.90.180.10">
    <property type="entry name" value="Medium-chain alcohol dehydrogenases, catalytic domain"/>
    <property type="match status" value="1"/>
</dbReference>
<comment type="caution">
    <text evidence="6">The sequence shown here is derived from an EMBL/GenBank/DDBJ whole genome shotgun (WGS) entry which is preliminary data.</text>
</comment>
<dbReference type="PROSITE" id="PS00059">
    <property type="entry name" value="ADH_ZINC"/>
    <property type="match status" value="1"/>
</dbReference>
<dbReference type="SUPFAM" id="SSF50129">
    <property type="entry name" value="GroES-like"/>
    <property type="match status" value="1"/>
</dbReference>
<dbReference type="InterPro" id="IPR002328">
    <property type="entry name" value="ADH_Zn_CS"/>
</dbReference>
<protein>
    <submittedName>
        <fullName evidence="6">Zinc-binding dehydrogenase</fullName>
    </submittedName>
</protein>
<keyword evidence="7" id="KW-1185">Reference proteome</keyword>
<dbReference type="Gene3D" id="3.40.50.720">
    <property type="entry name" value="NAD(P)-binding Rossmann-like Domain"/>
    <property type="match status" value="1"/>
</dbReference>
<comment type="similarity">
    <text evidence="4">Belongs to the zinc-containing alcohol dehydrogenase family.</text>
</comment>
<dbReference type="RefSeq" id="WP_204199313.1">
    <property type="nucleotide sequence ID" value="NZ_JAFEMC010000003.1"/>
</dbReference>
<evidence type="ECO:0000256" key="1">
    <source>
        <dbReference type="ARBA" id="ARBA00022723"/>
    </source>
</evidence>
<keyword evidence="2 4" id="KW-0862">Zinc</keyword>
<name>A0ABS2D9M5_9SPHN</name>
<dbReference type="InterPro" id="IPR050129">
    <property type="entry name" value="Zn_alcohol_dh"/>
</dbReference>
<feature type="domain" description="Enoyl reductase (ER)" evidence="5">
    <location>
        <begin position="6"/>
        <end position="346"/>
    </location>
</feature>
<evidence type="ECO:0000256" key="3">
    <source>
        <dbReference type="ARBA" id="ARBA00023002"/>
    </source>
</evidence>
<keyword evidence="3" id="KW-0560">Oxidoreductase</keyword>
<dbReference type="Pfam" id="PF00107">
    <property type="entry name" value="ADH_zinc_N"/>
    <property type="match status" value="1"/>
</dbReference>
<dbReference type="EMBL" id="JAFEMC010000003">
    <property type="protein sequence ID" value="MBM6577218.1"/>
    <property type="molecule type" value="Genomic_DNA"/>
</dbReference>
<comment type="cofactor">
    <cofactor evidence="4">
        <name>Zn(2+)</name>
        <dbReference type="ChEBI" id="CHEBI:29105"/>
    </cofactor>
</comment>
<proteinExistence type="inferred from homology"/>
<accession>A0ABS2D9M5</accession>
<organism evidence="6 7">
    <name type="scientific">Sphingomonas longa</name>
    <dbReference type="NCBI Taxonomy" id="2778730"/>
    <lineage>
        <taxon>Bacteria</taxon>
        <taxon>Pseudomonadati</taxon>
        <taxon>Pseudomonadota</taxon>
        <taxon>Alphaproteobacteria</taxon>
        <taxon>Sphingomonadales</taxon>
        <taxon>Sphingomonadaceae</taxon>
        <taxon>Sphingomonas</taxon>
    </lineage>
</organism>
<dbReference type="PANTHER" id="PTHR43401:SF2">
    <property type="entry name" value="L-THREONINE 3-DEHYDROGENASE"/>
    <property type="match status" value="1"/>
</dbReference>
<dbReference type="SMART" id="SM00829">
    <property type="entry name" value="PKS_ER"/>
    <property type="match status" value="1"/>
</dbReference>
<dbReference type="InterPro" id="IPR036291">
    <property type="entry name" value="NAD(P)-bd_dom_sf"/>
</dbReference>
<evidence type="ECO:0000259" key="5">
    <source>
        <dbReference type="SMART" id="SM00829"/>
    </source>
</evidence>
<dbReference type="InterPro" id="IPR013154">
    <property type="entry name" value="ADH-like_N"/>
</dbReference>
<keyword evidence="1 4" id="KW-0479">Metal-binding</keyword>
<dbReference type="InterPro" id="IPR011032">
    <property type="entry name" value="GroES-like_sf"/>
</dbReference>
<evidence type="ECO:0000256" key="4">
    <source>
        <dbReference type="RuleBase" id="RU361277"/>
    </source>
</evidence>
<dbReference type="InterPro" id="IPR020843">
    <property type="entry name" value="ER"/>
</dbReference>
<dbReference type="InterPro" id="IPR013149">
    <property type="entry name" value="ADH-like_C"/>
</dbReference>